<evidence type="ECO:0000256" key="14">
    <source>
        <dbReference type="ARBA" id="ARBA00023288"/>
    </source>
</evidence>
<reference evidence="18" key="1">
    <citation type="journal article" date="2015" name="Genome Announc.">
        <title>Draft Genome Sequence of Bacteroidales Strain TBC1, a Novel Isolate from a Methanogenic Wastewater Treatment System.</title>
        <authorList>
            <person name="Tourlousse D.M."/>
            <person name="Matsuura N."/>
            <person name="Sun L."/>
            <person name="Toyonaga M."/>
            <person name="Kuroda K."/>
            <person name="Ohashi A."/>
            <person name="Cruz R."/>
            <person name="Yamaguchi T."/>
            <person name="Sekiguchi Y."/>
        </authorList>
    </citation>
    <scope>NUCLEOTIDE SEQUENCE [LARGE SCALE GENOMIC DNA]</scope>
    <source>
        <strain evidence="18">TBC1</strain>
    </source>
</reference>
<proteinExistence type="inferred from homology"/>
<keyword evidence="6 15" id="KW-0812">Transmembrane</keyword>
<accession>A0A0S7C715</accession>
<evidence type="ECO:0000256" key="2">
    <source>
        <dbReference type="ARBA" id="ARBA00009450"/>
    </source>
</evidence>
<comment type="similarity">
    <text evidence="2">Belongs to the BexD/CtrA/VexA family.</text>
</comment>
<evidence type="ECO:0000256" key="15">
    <source>
        <dbReference type="SAM" id="Phobius"/>
    </source>
</evidence>
<organism evidence="18">
    <name type="scientific">Lentimicrobium saccharophilum</name>
    <dbReference type="NCBI Taxonomy" id="1678841"/>
    <lineage>
        <taxon>Bacteria</taxon>
        <taxon>Pseudomonadati</taxon>
        <taxon>Bacteroidota</taxon>
        <taxon>Bacteroidia</taxon>
        <taxon>Bacteroidales</taxon>
        <taxon>Lentimicrobiaceae</taxon>
        <taxon>Lentimicrobium</taxon>
    </lineage>
</organism>
<dbReference type="PANTHER" id="PTHR33619:SF3">
    <property type="entry name" value="POLYSACCHARIDE EXPORT PROTEIN GFCE-RELATED"/>
    <property type="match status" value="1"/>
</dbReference>
<evidence type="ECO:0000256" key="7">
    <source>
        <dbReference type="ARBA" id="ARBA00022729"/>
    </source>
</evidence>
<protein>
    <submittedName>
        <fullName evidence="18">Protein containing SLBB domain</fullName>
    </submittedName>
</protein>
<gene>
    <name evidence="18" type="ORF">TBC1_12865</name>
</gene>
<evidence type="ECO:0000256" key="11">
    <source>
        <dbReference type="ARBA" id="ARBA00023136"/>
    </source>
</evidence>
<dbReference type="Pfam" id="PF22461">
    <property type="entry name" value="SLBB_2"/>
    <property type="match status" value="1"/>
</dbReference>
<evidence type="ECO:0000256" key="9">
    <source>
        <dbReference type="ARBA" id="ARBA00023065"/>
    </source>
</evidence>
<evidence type="ECO:0000256" key="4">
    <source>
        <dbReference type="ARBA" id="ARBA00022452"/>
    </source>
</evidence>
<evidence type="ECO:0000256" key="12">
    <source>
        <dbReference type="ARBA" id="ARBA00023139"/>
    </source>
</evidence>
<dbReference type="STRING" id="1678841.TBC1_12865"/>
<dbReference type="GO" id="GO:0046930">
    <property type="term" value="C:pore complex"/>
    <property type="evidence" value="ECO:0007669"/>
    <property type="project" value="UniProtKB-KW"/>
</dbReference>
<evidence type="ECO:0000256" key="10">
    <source>
        <dbReference type="ARBA" id="ARBA00023114"/>
    </source>
</evidence>
<keyword evidence="15" id="KW-1133">Transmembrane helix</keyword>
<keyword evidence="3" id="KW-0813">Transport</keyword>
<keyword evidence="10" id="KW-0626">Porin</keyword>
<dbReference type="Proteomes" id="UP000053091">
    <property type="component" value="Unassembled WGS sequence"/>
</dbReference>
<evidence type="ECO:0000256" key="5">
    <source>
        <dbReference type="ARBA" id="ARBA00022597"/>
    </source>
</evidence>
<keyword evidence="14" id="KW-0449">Lipoprotein</keyword>
<sequence length="278" mass="32050">MRYYMKCRIIELNSQPNRKEHHMKNPGQFTLKLFMLLLISGILASCVPQDNLKYVQNKTSSEIKESYEHLRPIKKIRPFDNLYINVLSLDEQTARIFSNQNSSITGGLSIDLLSYTVSERGTIDFPFIGEILLNNLTLPEAKAKVEAELSQYLSNTAITMKFVNSNITVLGEVRNQGEFPFFKEQINIFQALGYAGGITDYGDKSKVTLIREYDNLVRFHNLNLTDKKIVENEYYYLQPGDVVIVEPIKTKFRSLRTFTYATFLATTTTLITVLYFFR</sequence>
<dbReference type="GO" id="GO:0009279">
    <property type="term" value="C:cell outer membrane"/>
    <property type="evidence" value="ECO:0007669"/>
    <property type="project" value="UniProtKB-SubCell"/>
</dbReference>
<evidence type="ECO:0000256" key="3">
    <source>
        <dbReference type="ARBA" id="ARBA00022448"/>
    </source>
</evidence>
<keyword evidence="4" id="KW-1134">Transmembrane beta strand</keyword>
<evidence type="ECO:0000259" key="17">
    <source>
        <dbReference type="Pfam" id="PF22461"/>
    </source>
</evidence>
<keyword evidence="19" id="KW-1185">Reference proteome</keyword>
<evidence type="ECO:0000256" key="6">
    <source>
        <dbReference type="ARBA" id="ARBA00022692"/>
    </source>
</evidence>
<dbReference type="EMBL" id="DF968183">
    <property type="protein sequence ID" value="GAP45049.1"/>
    <property type="molecule type" value="Genomic_DNA"/>
</dbReference>
<evidence type="ECO:0000313" key="18">
    <source>
        <dbReference type="EMBL" id="GAP45049.1"/>
    </source>
</evidence>
<keyword evidence="5" id="KW-0762">Sugar transport</keyword>
<dbReference type="GO" id="GO:0015288">
    <property type="term" value="F:porin activity"/>
    <property type="evidence" value="ECO:0007669"/>
    <property type="project" value="UniProtKB-KW"/>
</dbReference>
<evidence type="ECO:0000313" key="19">
    <source>
        <dbReference type="Proteomes" id="UP000053091"/>
    </source>
</evidence>
<dbReference type="GO" id="GO:0006811">
    <property type="term" value="P:monoatomic ion transport"/>
    <property type="evidence" value="ECO:0007669"/>
    <property type="project" value="UniProtKB-KW"/>
</dbReference>
<dbReference type="InterPro" id="IPR003715">
    <property type="entry name" value="Poly_export_N"/>
</dbReference>
<keyword evidence="7" id="KW-0732">Signal</keyword>
<dbReference type="AlphaFoldDB" id="A0A0S7C715"/>
<comment type="subcellular location">
    <subcellularLocation>
        <location evidence="1">Cell outer membrane</location>
        <topology evidence="1">Multi-pass membrane protein</topology>
    </subcellularLocation>
</comment>
<evidence type="ECO:0000256" key="13">
    <source>
        <dbReference type="ARBA" id="ARBA00023237"/>
    </source>
</evidence>
<keyword evidence="12" id="KW-0564">Palmitate</keyword>
<evidence type="ECO:0000256" key="8">
    <source>
        <dbReference type="ARBA" id="ARBA00023047"/>
    </source>
</evidence>
<dbReference type="GO" id="GO:0015159">
    <property type="term" value="F:polysaccharide transmembrane transporter activity"/>
    <property type="evidence" value="ECO:0007669"/>
    <property type="project" value="InterPro"/>
</dbReference>
<dbReference type="InterPro" id="IPR049712">
    <property type="entry name" value="Poly_export"/>
</dbReference>
<name>A0A0S7C715_9BACT</name>
<evidence type="ECO:0000259" key="16">
    <source>
        <dbReference type="Pfam" id="PF02563"/>
    </source>
</evidence>
<dbReference type="Pfam" id="PF02563">
    <property type="entry name" value="Poly_export"/>
    <property type="match status" value="1"/>
</dbReference>
<feature type="transmembrane region" description="Helical" evidence="15">
    <location>
        <begin position="258"/>
        <end position="277"/>
    </location>
</feature>
<dbReference type="OrthoDB" id="662756at2"/>
<keyword evidence="13" id="KW-0998">Cell outer membrane</keyword>
<feature type="domain" description="Polysaccharide export protein N-terminal" evidence="16">
    <location>
        <begin position="75"/>
        <end position="160"/>
    </location>
</feature>
<evidence type="ECO:0000256" key="1">
    <source>
        <dbReference type="ARBA" id="ARBA00004571"/>
    </source>
</evidence>
<keyword evidence="8" id="KW-0625">Polysaccharide transport</keyword>
<dbReference type="InterPro" id="IPR054765">
    <property type="entry name" value="SLBB_dom"/>
</dbReference>
<feature type="domain" description="SLBB" evidence="17">
    <location>
        <begin position="167"/>
        <end position="245"/>
    </location>
</feature>
<keyword evidence="11 15" id="KW-0472">Membrane</keyword>
<dbReference type="PANTHER" id="PTHR33619">
    <property type="entry name" value="POLYSACCHARIDE EXPORT PROTEIN GFCE-RELATED"/>
    <property type="match status" value="1"/>
</dbReference>
<dbReference type="Gene3D" id="3.10.560.10">
    <property type="entry name" value="Outer membrane lipoprotein wza domain like"/>
    <property type="match status" value="1"/>
</dbReference>
<keyword evidence="9" id="KW-0406">Ion transport</keyword>